<organism evidence="7 8">
    <name type="scientific">Saguinus oedipus</name>
    <name type="common">Cotton-top tamarin</name>
    <name type="synonym">Oedipomidas oedipus</name>
    <dbReference type="NCBI Taxonomy" id="9490"/>
    <lineage>
        <taxon>Eukaryota</taxon>
        <taxon>Metazoa</taxon>
        <taxon>Chordata</taxon>
        <taxon>Craniata</taxon>
        <taxon>Vertebrata</taxon>
        <taxon>Euteleostomi</taxon>
        <taxon>Mammalia</taxon>
        <taxon>Eutheria</taxon>
        <taxon>Euarchontoglires</taxon>
        <taxon>Primates</taxon>
        <taxon>Haplorrhini</taxon>
        <taxon>Platyrrhini</taxon>
        <taxon>Cebidae</taxon>
        <taxon>Callitrichinae</taxon>
        <taxon>Saguinus</taxon>
    </lineage>
</organism>
<dbReference type="PANTHER" id="PTHR11814">
    <property type="entry name" value="SULFATE TRANSPORTER"/>
    <property type="match status" value="1"/>
</dbReference>
<evidence type="ECO:0000313" key="8">
    <source>
        <dbReference type="Proteomes" id="UP001266305"/>
    </source>
</evidence>
<name>A0ABQ9UHB3_SAGOE</name>
<evidence type="ECO:0000256" key="2">
    <source>
        <dbReference type="ARBA" id="ARBA00022692"/>
    </source>
</evidence>
<dbReference type="Proteomes" id="UP001266305">
    <property type="component" value="Unassembled WGS sequence"/>
</dbReference>
<sequence>MPSTGLKTLVEIFQNIGDTNLADFIAGLLTIVICMAVKELNDRFRHKIPVPIPIEVIVTIIATAISYAANLEKNYNAGIVKSIPRGRHYEGQSRAFLLMQLVLICNLPDISSYRVNLILRLESLLNSKTFKMELWKEKH</sequence>
<gene>
    <name evidence="7" type="ORF">P7K49_025474</name>
</gene>
<protein>
    <recommendedName>
        <fullName evidence="6">SLC26A/SulP transporter domain-containing protein</fullName>
    </recommendedName>
</protein>
<accession>A0ABQ9UHB3</accession>
<keyword evidence="2 5" id="KW-0812">Transmembrane</keyword>
<evidence type="ECO:0000313" key="7">
    <source>
        <dbReference type="EMBL" id="KAK2096440.1"/>
    </source>
</evidence>
<dbReference type="EMBL" id="JASSZA010000012">
    <property type="protein sequence ID" value="KAK2096440.1"/>
    <property type="molecule type" value="Genomic_DNA"/>
</dbReference>
<comment type="subcellular location">
    <subcellularLocation>
        <location evidence="1">Membrane</location>
        <topology evidence="1">Multi-pass membrane protein</topology>
    </subcellularLocation>
</comment>
<reference evidence="7 8" key="1">
    <citation type="submission" date="2023-05" db="EMBL/GenBank/DDBJ databases">
        <title>B98-5 Cell Line De Novo Hybrid Assembly: An Optical Mapping Approach.</title>
        <authorList>
            <person name="Kananen K."/>
            <person name="Auerbach J.A."/>
            <person name="Kautto E."/>
            <person name="Blachly J.S."/>
        </authorList>
    </citation>
    <scope>NUCLEOTIDE SEQUENCE [LARGE SCALE GENOMIC DNA]</scope>
    <source>
        <strain evidence="7">B95-8</strain>
        <tissue evidence="7">Cell line</tissue>
    </source>
</reference>
<keyword evidence="8" id="KW-1185">Reference proteome</keyword>
<proteinExistence type="predicted"/>
<feature type="transmembrane region" description="Helical" evidence="5">
    <location>
        <begin position="50"/>
        <end position="69"/>
    </location>
</feature>
<keyword evidence="3 5" id="KW-1133">Transmembrane helix</keyword>
<evidence type="ECO:0000256" key="5">
    <source>
        <dbReference type="SAM" id="Phobius"/>
    </source>
</evidence>
<dbReference type="Pfam" id="PF00916">
    <property type="entry name" value="Sulfate_transp"/>
    <property type="match status" value="1"/>
</dbReference>
<comment type="caution">
    <text evidence="7">The sequence shown here is derived from an EMBL/GenBank/DDBJ whole genome shotgun (WGS) entry which is preliminary data.</text>
</comment>
<keyword evidence="4 5" id="KW-0472">Membrane</keyword>
<feature type="transmembrane region" description="Helical" evidence="5">
    <location>
        <begin position="20"/>
        <end position="38"/>
    </location>
</feature>
<evidence type="ECO:0000256" key="3">
    <source>
        <dbReference type="ARBA" id="ARBA00022989"/>
    </source>
</evidence>
<feature type="domain" description="SLC26A/SulP transporter" evidence="6">
    <location>
        <begin position="7"/>
        <end position="86"/>
    </location>
</feature>
<evidence type="ECO:0000256" key="4">
    <source>
        <dbReference type="ARBA" id="ARBA00023136"/>
    </source>
</evidence>
<evidence type="ECO:0000259" key="6">
    <source>
        <dbReference type="Pfam" id="PF00916"/>
    </source>
</evidence>
<dbReference type="InterPro" id="IPR001902">
    <property type="entry name" value="SLC26A/SulP_fam"/>
</dbReference>
<dbReference type="InterPro" id="IPR011547">
    <property type="entry name" value="SLC26A/SulP_dom"/>
</dbReference>
<evidence type="ECO:0000256" key="1">
    <source>
        <dbReference type="ARBA" id="ARBA00004141"/>
    </source>
</evidence>